<dbReference type="GO" id="GO:0005829">
    <property type="term" value="C:cytosol"/>
    <property type="evidence" value="ECO:0007669"/>
    <property type="project" value="TreeGrafter"/>
</dbReference>
<dbReference type="PANTHER" id="PTHR43209:SF1">
    <property type="entry name" value="TRNA SULFURTRANSFERASE"/>
    <property type="match status" value="1"/>
</dbReference>
<dbReference type="PROSITE" id="PS51165">
    <property type="entry name" value="THUMP"/>
    <property type="match status" value="1"/>
</dbReference>
<dbReference type="SUPFAM" id="SSF143437">
    <property type="entry name" value="THUMP domain-like"/>
    <property type="match status" value="1"/>
</dbReference>
<dbReference type="SMART" id="SM00981">
    <property type="entry name" value="THUMP"/>
    <property type="match status" value="1"/>
</dbReference>
<dbReference type="Pfam" id="PF02926">
    <property type="entry name" value="THUMP"/>
    <property type="match status" value="1"/>
</dbReference>
<dbReference type="Gene3D" id="3.30.2130.30">
    <property type="match status" value="1"/>
</dbReference>
<organism evidence="2">
    <name type="scientific">marine metagenome</name>
    <dbReference type="NCBI Taxonomy" id="408172"/>
    <lineage>
        <taxon>unclassified sequences</taxon>
        <taxon>metagenomes</taxon>
        <taxon>ecological metagenomes</taxon>
    </lineage>
</organism>
<evidence type="ECO:0000259" key="1">
    <source>
        <dbReference type="PROSITE" id="PS51165"/>
    </source>
</evidence>
<feature type="domain" description="THUMP" evidence="1">
    <location>
        <begin position="44"/>
        <end position="147"/>
    </location>
</feature>
<dbReference type="GO" id="GO:0052837">
    <property type="term" value="P:thiazole biosynthetic process"/>
    <property type="evidence" value="ECO:0007669"/>
    <property type="project" value="TreeGrafter"/>
</dbReference>
<gene>
    <name evidence="2" type="ORF">METZ01_LOCUS266531</name>
</gene>
<dbReference type="PANTHER" id="PTHR43209">
    <property type="entry name" value="TRNA SULFURTRANSFERASE"/>
    <property type="match status" value="1"/>
</dbReference>
<proteinExistence type="predicted"/>
<accession>A0A382JRN7</accession>
<reference evidence="2" key="1">
    <citation type="submission" date="2018-05" db="EMBL/GenBank/DDBJ databases">
        <authorList>
            <person name="Lanie J.A."/>
            <person name="Ng W.-L."/>
            <person name="Kazmierczak K.M."/>
            <person name="Andrzejewski T.M."/>
            <person name="Davidsen T.M."/>
            <person name="Wayne K.J."/>
            <person name="Tettelin H."/>
            <person name="Glass J.I."/>
            <person name="Rusch D."/>
            <person name="Podicherti R."/>
            <person name="Tsui H.-C.T."/>
            <person name="Winkler M.E."/>
        </authorList>
    </citation>
    <scope>NUCLEOTIDE SEQUENCE</scope>
</reference>
<name>A0A382JRN7_9ZZZZ</name>
<dbReference type="AlphaFoldDB" id="A0A382JRN7"/>
<sequence length="148" mass="17183">MHNYIIDGKSKSKLKHIGNKIILELQDKGNLSKYIIVQKYLYFTTKKEIVDEKILGYKFKKAILCETKKDIIYSNVKNIIPIKKHAKSFAVKVERKGEHKFTSTELARDTAGAVFELFPKICVDLKEPELIIHIKVINNRSLLFPEHK</sequence>
<evidence type="ECO:0000313" key="2">
    <source>
        <dbReference type="EMBL" id="SVC13677.1"/>
    </source>
</evidence>
<dbReference type="GO" id="GO:0003723">
    <property type="term" value="F:RNA binding"/>
    <property type="evidence" value="ECO:0007669"/>
    <property type="project" value="InterPro"/>
</dbReference>
<dbReference type="GO" id="GO:0002937">
    <property type="term" value="P:tRNA 4-thiouridine biosynthesis"/>
    <property type="evidence" value="ECO:0007669"/>
    <property type="project" value="TreeGrafter"/>
</dbReference>
<protein>
    <recommendedName>
        <fullName evidence="1">THUMP domain-containing protein</fullName>
    </recommendedName>
</protein>
<dbReference type="InterPro" id="IPR004114">
    <property type="entry name" value="THUMP_dom"/>
</dbReference>
<dbReference type="EMBL" id="UINC01075468">
    <property type="protein sequence ID" value="SVC13677.1"/>
    <property type="molecule type" value="Genomic_DNA"/>
</dbReference>
<dbReference type="InterPro" id="IPR050102">
    <property type="entry name" value="tRNA_sulfurtransferase_ThiI"/>
</dbReference>